<evidence type="ECO:0000313" key="3">
    <source>
        <dbReference type="WBParaSite" id="MBELARI_LOCUS10106"/>
    </source>
</evidence>
<dbReference type="AlphaFoldDB" id="A0AAF3J1C9"/>
<keyword evidence="2" id="KW-1185">Reference proteome</keyword>
<organism evidence="2 3">
    <name type="scientific">Mesorhabditis belari</name>
    <dbReference type="NCBI Taxonomy" id="2138241"/>
    <lineage>
        <taxon>Eukaryota</taxon>
        <taxon>Metazoa</taxon>
        <taxon>Ecdysozoa</taxon>
        <taxon>Nematoda</taxon>
        <taxon>Chromadorea</taxon>
        <taxon>Rhabditida</taxon>
        <taxon>Rhabditina</taxon>
        <taxon>Rhabditomorpha</taxon>
        <taxon>Rhabditoidea</taxon>
        <taxon>Rhabditidae</taxon>
        <taxon>Mesorhabditinae</taxon>
        <taxon>Mesorhabditis</taxon>
    </lineage>
</organism>
<proteinExistence type="predicted"/>
<name>A0AAF3J1C9_9BILA</name>
<protein>
    <submittedName>
        <fullName evidence="3">Uncharacterized protein</fullName>
    </submittedName>
</protein>
<evidence type="ECO:0000313" key="2">
    <source>
        <dbReference type="Proteomes" id="UP000887575"/>
    </source>
</evidence>
<dbReference type="Proteomes" id="UP000887575">
    <property type="component" value="Unassembled WGS sequence"/>
</dbReference>
<feature type="region of interest" description="Disordered" evidence="1">
    <location>
        <begin position="158"/>
        <end position="270"/>
    </location>
</feature>
<accession>A0AAF3J1C9</accession>
<sequence>MSRDELAAVMAVVLPGRKIEELEEAQMQEMILKWLFGSGLSMKHEFIFDTDDDGDVFVVMSGKRSCECCSKDFKKMISDESDATSQSAFDRSPFGSRLAVYHAEGDGSVTLAVPGPYRAAFIPSTSFSPGTVLVPYQLSLMTRSYSFGVESLNHSNGISNHLPERRNSASSSVIHGTKQPQPYTRTKSDTQVNAVHRVHRLEPPMQMRDGRMISDLTEPPNYKPPPPPNGVDKMLNERRGQKVTPIRTQPGIAKTSPKPKEPKEKDPEKEKGFFRSCYREMGTCCLGLCSNFSL</sequence>
<reference evidence="3" key="1">
    <citation type="submission" date="2024-02" db="UniProtKB">
        <authorList>
            <consortium name="WormBaseParasite"/>
        </authorList>
    </citation>
    <scope>IDENTIFICATION</scope>
</reference>
<feature type="compositionally biased region" description="Polar residues" evidence="1">
    <location>
        <begin position="168"/>
        <end position="193"/>
    </location>
</feature>
<dbReference type="WBParaSite" id="MBELARI_LOCUS10106">
    <property type="protein sequence ID" value="MBELARI_LOCUS10106"/>
    <property type="gene ID" value="MBELARI_LOCUS10106"/>
</dbReference>
<evidence type="ECO:0000256" key="1">
    <source>
        <dbReference type="SAM" id="MobiDB-lite"/>
    </source>
</evidence>
<feature type="compositionally biased region" description="Basic and acidic residues" evidence="1">
    <location>
        <begin position="258"/>
        <end position="270"/>
    </location>
</feature>